<dbReference type="GeneID" id="113799327"/>
<keyword evidence="8" id="KW-1185">Reference proteome</keyword>
<keyword evidence="3" id="KW-0880">Kelch repeat</keyword>
<evidence type="ECO:0000256" key="7">
    <source>
        <dbReference type="ARBA" id="ARBA00043912"/>
    </source>
</evidence>
<dbReference type="FunCoup" id="A0A6P6YLS1">
    <property type="interactions" value="1"/>
</dbReference>
<dbReference type="Pfam" id="PF24681">
    <property type="entry name" value="Kelch_KLHDC2_KLHL20_DRC7"/>
    <property type="match status" value="1"/>
</dbReference>
<evidence type="ECO:0000256" key="6">
    <source>
        <dbReference type="ARBA" id="ARBA00023203"/>
    </source>
</evidence>
<dbReference type="Gene3D" id="3.30.710.10">
    <property type="entry name" value="Potassium Channel Kv1.1, Chain A"/>
    <property type="match status" value="1"/>
</dbReference>
<name>A0A6P6YLS1_DERPT</name>
<dbReference type="AlphaFoldDB" id="A0A6P6YLS1"/>
<dbReference type="PROSITE" id="PS50097">
    <property type="entry name" value="BTB"/>
    <property type="match status" value="1"/>
</dbReference>
<dbReference type="Pfam" id="PF07707">
    <property type="entry name" value="BACK"/>
    <property type="match status" value="1"/>
</dbReference>
<dbReference type="InterPro" id="IPR000210">
    <property type="entry name" value="BTB/POZ_dom"/>
</dbReference>
<dbReference type="PANTHER" id="PTHR24412:SF35">
    <property type="entry name" value="ACTIN-BINDING PROTEIN IPP"/>
    <property type="match status" value="1"/>
</dbReference>
<dbReference type="GO" id="GO:0016567">
    <property type="term" value="P:protein ubiquitination"/>
    <property type="evidence" value="ECO:0007669"/>
    <property type="project" value="UniProtKB-UniPathway"/>
</dbReference>
<comment type="pathway">
    <text evidence="1">Protein modification; protein ubiquitination.</text>
</comment>
<sequence>MSHHNNYHKQSSSRFIPNPFCKRTENIKVLKDISLNKMTTTLNQYRKDVMFCDFELRILSKVFPVHKLVLASASPYFETLFRNSGSFIENSNNYVDIKEVDNPELMETVLNYIYTGDIEIDSHNVQEIVQISSILQLTDLINYCTKFLENNLQTFNCIGILCFSDFYGLSSLCFEAKRFIENNFAEIIKEDEFLELPANLFKSFLKSENLSIISEYQVLMGTVDWILHNPQERLQYLTEFINIIRMPIISHNLIETLIEKCDNPVVVDTLRRYMNNNEDRCPADANFGGYSSVRCKPRMASRRAIYLFGGQGSMNTSRNWNSLHTLCLVEKYNFHTATWHMVKSLMYPRSSHCVVQLHNKLFVIGGICDSLILETMEIYDPTSDESSLGPHLKMPRSAFGACSYSDSYIYVFGGLGGGGLFVEQFDPLTNHWEIYDQMPSYRYGMQVIEHDGIIFIIGGVNSHEMITNSVMSYDPQTKKFYELAPLNQPRESFAACIHNGNYIYVIGGIGLNSQILNSVEQYNINENKWSYVTEMPTAKSNLCAASINNLIYVYGGQGSLINPQNCRIGKKVFVYDPEVNQWLTSKPMTQGRLDAAVIVV</sequence>
<dbReference type="OMA" id="LAWICHD"/>
<dbReference type="SMART" id="SM00875">
    <property type="entry name" value="BACK"/>
    <property type="match status" value="1"/>
</dbReference>
<dbReference type="Pfam" id="PF00651">
    <property type="entry name" value="BTB"/>
    <property type="match status" value="1"/>
</dbReference>
<reference evidence="9" key="1">
    <citation type="submission" date="2025-08" db="UniProtKB">
        <authorList>
            <consortium name="RefSeq"/>
        </authorList>
    </citation>
    <scope>IDENTIFICATION</scope>
    <source>
        <strain evidence="9">Airmid</strain>
    </source>
</reference>
<dbReference type="InParanoid" id="A0A6P6YLS1"/>
<evidence type="ECO:0000256" key="2">
    <source>
        <dbReference type="ARBA" id="ARBA00013699"/>
    </source>
</evidence>
<dbReference type="PIRSF" id="PIRSF037037">
    <property type="entry name" value="Kelch-like_protein_gigaxonin"/>
    <property type="match status" value="1"/>
</dbReference>
<dbReference type="KEGG" id="dpte:113799327"/>
<keyword evidence="6" id="KW-0009">Actin-binding</keyword>
<dbReference type="SMART" id="SM00612">
    <property type="entry name" value="Kelch"/>
    <property type="match status" value="6"/>
</dbReference>
<dbReference type="UniPathway" id="UPA00143"/>
<dbReference type="Gene3D" id="2.120.10.80">
    <property type="entry name" value="Kelch-type beta propeller"/>
    <property type="match status" value="2"/>
</dbReference>
<evidence type="ECO:0000256" key="3">
    <source>
        <dbReference type="ARBA" id="ARBA00022441"/>
    </source>
</evidence>
<dbReference type="PANTHER" id="PTHR24412">
    <property type="entry name" value="KELCH PROTEIN"/>
    <property type="match status" value="1"/>
</dbReference>
<gene>
    <name evidence="9" type="primary">LOC113799327</name>
</gene>
<dbReference type="SUPFAM" id="SSF54695">
    <property type="entry name" value="POZ domain"/>
    <property type="match status" value="1"/>
</dbReference>
<dbReference type="InterPro" id="IPR017096">
    <property type="entry name" value="BTB-kelch_protein"/>
</dbReference>
<accession>A0A6P6YLS1</accession>
<evidence type="ECO:0000313" key="9">
    <source>
        <dbReference type="RefSeq" id="XP_027205741.1"/>
    </source>
</evidence>
<dbReference type="Gene3D" id="1.25.40.420">
    <property type="match status" value="1"/>
</dbReference>
<dbReference type="SMART" id="SM00225">
    <property type="entry name" value="BTB"/>
    <property type="match status" value="1"/>
</dbReference>
<dbReference type="SUPFAM" id="SSF117281">
    <property type="entry name" value="Kelch motif"/>
    <property type="match status" value="2"/>
</dbReference>
<evidence type="ECO:0000313" key="8">
    <source>
        <dbReference type="Proteomes" id="UP000515146"/>
    </source>
</evidence>
<dbReference type="InterPro" id="IPR011333">
    <property type="entry name" value="SKP1/BTB/POZ_sf"/>
</dbReference>
<evidence type="ECO:0000256" key="5">
    <source>
        <dbReference type="ARBA" id="ARBA00022786"/>
    </source>
</evidence>
<dbReference type="GO" id="GO:0003779">
    <property type="term" value="F:actin binding"/>
    <property type="evidence" value="ECO:0007669"/>
    <property type="project" value="UniProtKB-KW"/>
</dbReference>
<comment type="function">
    <text evidence="7">Probable substrate-specific adapter of an E3 ubiquitin-protein ligase complex which mediates the ubiquitination and subsequent proteasomal degradation of target proteins. May have a role in synapse differentiation and growth.</text>
</comment>
<keyword evidence="5" id="KW-0833">Ubl conjugation pathway</keyword>
<dbReference type="Proteomes" id="UP000515146">
    <property type="component" value="Unplaced"/>
</dbReference>
<proteinExistence type="predicted"/>
<evidence type="ECO:0000256" key="1">
    <source>
        <dbReference type="ARBA" id="ARBA00004906"/>
    </source>
</evidence>
<dbReference type="InterPro" id="IPR011705">
    <property type="entry name" value="BACK"/>
</dbReference>
<evidence type="ECO:0000256" key="4">
    <source>
        <dbReference type="ARBA" id="ARBA00022737"/>
    </source>
</evidence>
<dbReference type="OrthoDB" id="6486384at2759"/>
<protein>
    <recommendedName>
        <fullName evidence="2">Kelch-like protein diablo</fullName>
    </recommendedName>
</protein>
<dbReference type="InterPro" id="IPR015915">
    <property type="entry name" value="Kelch-typ_b-propeller"/>
</dbReference>
<organism evidence="8 9">
    <name type="scientific">Dermatophagoides pteronyssinus</name>
    <name type="common">European house dust mite</name>
    <dbReference type="NCBI Taxonomy" id="6956"/>
    <lineage>
        <taxon>Eukaryota</taxon>
        <taxon>Metazoa</taxon>
        <taxon>Ecdysozoa</taxon>
        <taxon>Arthropoda</taxon>
        <taxon>Chelicerata</taxon>
        <taxon>Arachnida</taxon>
        <taxon>Acari</taxon>
        <taxon>Acariformes</taxon>
        <taxon>Sarcoptiformes</taxon>
        <taxon>Astigmata</taxon>
        <taxon>Psoroptidia</taxon>
        <taxon>Analgoidea</taxon>
        <taxon>Pyroglyphidae</taxon>
        <taxon>Dermatophagoidinae</taxon>
        <taxon>Dermatophagoides</taxon>
    </lineage>
</organism>
<keyword evidence="4" id="KW-0677">Repeat</keyword>
<dbReference type="InterPro" id="IPR006652">
    <property type="entry name" value="Kelch_1"/>
</dbReference>
<dbReference type="RefSeq" id="XP_027205741.1">
    <property type="nucleotide sequence ID" value="XM_027349940.1"/>
</dbReference>
<dbReference type="Pfam" id="PF01344">
    <property type="entry name" value="Kelch_1"/>
    <property type="match status" value="1"/>
</dbReference>